<dbReference type="PROSITE" id="PS50126">
    <property type="entry name" value="S1"/>
    <property type="match status" value="1"/>
</dbReference>
<comment type="caution">
    <text evidence="7">The sequence shown here is derived from an EMBL/GenBank/DDBJ whole genome shotgun (WGS) entry which is preliminary data.</text>
</comment>
<comment type="cofactor">
    <cofactor evidence="1">
        <name>Mg(2+)</name>
        <dbReference type="ChEBI" id="CHEBI:18420"/>
    </cofactor>
</comment>
<dbReference type="GO" id="GO:0005737">
    <property type="term" value="C:cytoplasm"/>
    <property type="evidence" value="ECO:0007669"/>
    <property type="project" value="TreeGrafter"/>
</dbReference>
<dbReference type="GO" id="GO:0016787">
    <property type="term" value="F:hydrolase activity"/>
    <property type="evidence" value="ECO:0007669"/>
    <property type="project" value="UniProtKB-KW"/>
</dbReference>
<dbReference type="AlphaFoldDB" id="A0AAJ1WJY4"/>
<dbReference type="InterPro" id="IPR012340">
    <property type="entry name" value="NA-bd_OB-fold"/>
</dbReference>
<protein>
    <submittedName>
        <fullName evidence="7">Ribonuclease G</fullName>
        <ecNumber evidence="7">3.1.26.-</ecNumber>
    </submittedName>
</protein>
<dbReference type="CDD" id="cd04453">
    <property type="entry name" value="S1_RNase_E"/>
    <property type="match status" value="1"/>
</dbReference>
<keyword evidence="5" id="KW-0694">RNA-binding</keyword>
<evidence type="ECO:0000256" key="3">
    <source>
        <dbReference type="ARBA" id="ARBA00022801"/>
    </source>
</evidence>
<keyword evidence="3 7" id="KW-0378">Hydrolase</keyword>
<evidence type="ECO:0000256" key="2">
    <source>
        <dbReference type="ARBA" id="ARBA00022723"/>
    </source>
</evidence>
<dbReference type="PANTHER" id="PTHR30001:SF0">
    <property type="entry name" value="RIBONUCLEASE G"/>
    <property type="match status" value="1"/>
</dbReference>
<keyword evidence="4" id="KW-0460">Magnesium</keyword>
<dbReference type="InterPro" id="IPR003029">
    <property type="entry name" value="S1_domain"/>
</dbReference>
<organism evidence="7 8">
    <name type="scientific">Oikeobacillus pervagus</name>
    <dbReference type="NCBI Taxonomy" id="1325931"/>
    <lineage>
        <taxon>Bacteria</taxon>
        <taxon>Bacillati</taxon>
        <taxon>Bacillota</taxon>
        <taxon>Bacilli</taxon>
        <taxon>Bacillales</taxon>
        <taxon>Bacillaceae</taxon>
        <taxon>Oikeobacillus</taxon>
    </lineage>
</organism>
<evidence type="ECO:0000313" key="8">
    <source>
        <dbReference type="Proteomes" id="UP001237207"/>
    </source>
</evidence>
<dbReference type="Proteomes" id="UP001237207">
    <property type="component" value="Unassembled WGS sequence"/>
</dbReference>
<evidence type="ECO:0000259" key="6">
    <source>
        <dbReference type="PROSITE" id="PS50126"/>
    </source>
</evidence>
<dbReference type="Pfam" id="PF10150">
    <property type="entry name" value="RNase_E_G"/>
    <property type="match status" value="1"/>
</dbReference>
<sequence length="485" mass="55861">MNQLVISTKGREKRLAVYKNQELEQLHVFQPGQSSLVGNIYYGIVTKVEAGMNACFVQIGTEKNGYLHRDQFPNHQHQPIQKLVHQGQKIIVQVKKDGTGSKGPRLTAIIEWSGELLIYMPKGRYVATSKKVSNQEKREKWKRWGEKNKREEEGVLLRTAAFSKTKEMILNEWNALRNKQEQLEKQTQHVKAPKLLYEKNDFFEEIILQLHHLESGVLVTDDRTLVQKLSEEEKVDFSLWTIDYHYSSSDLSFDHQLDIEIEKALKTIVWLPSGGFIVIEPTEAMTVIDVNTGKFTGKTLQEETIVQTNLQAAKELTRQMQLRDLSGMIIVDFIDMKNEEHRKKVKQVVEQQIKKDVKHAKVHEMTSLGLLQITRKKTKKSLTETITSPCPACLGKGRVKSAETIAFQLERKILEFALDDHEAILLEMTEDVHDIFVGEQSRDLSHLETLIKKTLFYRTSQSAIPYGEILRFGTKNELKEIGKRL</sequence>
<dbReference type="EMBL" id="JAUSUC010000008">
    <property type="protein sequence ID" value="MDQ0214561.1"/>
    <property type="molecule type" value="Genomic_DNA"/>
</dbReference>
<dbReference type="Gene3D" id="3.40.1260.20">
    <property type="entry name" value="Ribonuclease E, catalytic domain"/>
    <property type="match status" value="1"/>
</dbReference>
<dbReference type="GO" id="GO:0004540">
    <property type="term" value="F:RNA nuclease activity"/>
    <property type="evidence" value="ECO:0007669"/>
    <property type="project" value="InterPro"/>
</dbReference>
<dbReference type="GO" id="GO:0046872">
    <property type="term" value="F:metal ion binding"/>
    <property type="evidence" value="ECO:0007669"/>
    <property type="project" value="UniProtKB-KW"/>
</dbReference>
<evidence type="ECO:0000256" key="5">
    <source>
        <dbReference type="ARBA" id="ARBA00022884"/>
    </source>
</evidence>
<dbReference type="EC" id="3.1.26.-" evidence="7"/>
<evidence type="ECO:0000256" key="1">
    <source>
        <dbReference type="ARBA" id="ARBA00001946"/>
    </source>
</evidence>
<evidence type="ECO:0000256" key="4">
    <source>
        <dbReference type="ARBA" id="ARBA00022842"/>
    </source>
</evidence>
<proteinExistence type="predicted"/>
<dbReference type="SUPFAM" id="SSF50249">
    <property type="entry name" value="Nucleic acid-binding proteins"/>
    <property type="match status" value="1"/>
</dbReference>
<dbReference type="RefSeq" id="WP_307256546.1">
    <property type="nucleotide sequence ID" value="NZ_JAUSUC010000008.1"/>
</dbReference>
<reference evidence="7" key="1">
    <citation type="submission" date="2023-07" db="EMBL/GenBank/DDBJ databases">
        <title>Genomic Encyclopedia of Type Strains, Phase IV (KMG-IV): sequencing the most valuable type-strain genomes for metagenomic binning, comparative biology and taxonomic classification.</title>
        <authorList>
            <person name="Goeker M."/>
        </authorList>
    </citation>
    <scope>NUCLEOTIDE SEQUENCE</scope>
    <source>
        <strain evidence="7">DSM 23947</strain>
    </source>
</reference>
<feature type="domain" description="S1 motif" evidence="6">
    <location>
        <begin position="38"/>
        <end position="94"/>
    </location>
</feature>
<keyword evidence="2" id="KW-0479">Metal-binding</keyword>
<name>A0AAJ1WJY4_9BACI</name>
<dbReference type="PANTHER" id="PTHR30001">
    <property type="entry name" value="RIBONUCLEASE"/>
    <property type="match status" value="1"/>
</dbReference>
<dbReference type="GO" id="GO:0006364">
    <property type="term" value="P:rRNA processing"/>
    <property type="evidence" value="ECO:0007669"/>
    <property type="project" value="TreeGrafter"/>
</dbReference>
<dbReference type="InterPro" id="IPR019307">
    <property type="entry name" value="RNA-bd_AU-1/RNase_E/G"/>
</dbReference>
<dbReference type="Pfam" id="PF00575">
    <property type="entry name" value="S1"/>
    <property type="match status" value="1"/>
</dbReference>
<dbReference type="GO" id="GO:0003723">
    <property type="term" value="F:RNA binding"/>
    <property type="evidence" value="ECO:0007669"/>
    <property type="project" value="UniProtKB-KW"/>
</dbReference>
<dbReference type="InterPro" id="IPR004659">
    <property type="entry name" value="RNase_E/G"/>
</dbReference>
<evidence type="ECO:0000313" key="7">
    <source>
        <dbReference type="EMBL" id="MDQ0214561.1"/>
    </source>
</evidence>
<accession>A0AAJ1WJY4</accession>
<dbReference type="NCBIfam" id="TIGR00757">
    <property type="entry name" value="RNaseEG"/>
    <property type="match status" value="1"/>
</dbReference>
<keyword evidence="8" id="KW-1185">Reference proteome</keyword>
<dbReference type="Gene3D" id="2.40.50.140">
    <property type="entry name" value="Nucleic acid-binding proteins"/>
    <property type="match status" value="1"/>
</dbReference>
<gene>
    <name evidence="7" type="ORF">J2S13_000957</name>
</gene>
<dbReference type="SMART" id="SM00316">
    <property type="entry name" value="S1"/>
    <property type="match status" value="1"/>
</dbReference>